<protein>
    <submittedName>
        <fullName evidence="2">GNAT family N-acetyltransferase</fullName>
    </submittedName>
</protein>
<feature type="domain" description="N-acetyltransferase" evidence="1">
    <location>
        <begin position="15"/>
        <end position="181"/>
    </location>
</feature>
<dbReference type="InterPro" id="IPR000182">
    <property type="entry name" value="GNAT_dom"/>
</dbReference>
<evidence type="ECO:0000313" key="2">
    <source>
        <dbReference type="EMBL" id="MCY8121469.1"/>
    </source>
</evidence>
<evidence type="ECO:0000313" key="3">
    <source>
        <dbReference type="Proteomes" id="UP001070352"/>
    </source>
</evidence>
<reference evidence="2" key="1">
    <citation type="submission" date="2022-02" db="EMBL/GenBank/DDBJ databases">
        <title>Crop Bioprotection Bacillus Genome Sequencing.</title>
        <authorList>
            <person name="Dunlap C."/>
        </authorList>
    </citation>
    <scope>NUCLEOTIDE SEQUENCE</scope>
    <source>
        <strain evidence="2">M18B4</strain>
    </source>
</reference>
<dbReference type="Proteomes" id="UP001070352">
    <property type="component" value="Unassembled WGS sequence"/>
</dbReference>
<dbReference type="CDD" id="cd04301">
    <property type="entry name" value="NAT_SF"/>
    <property type="match status" value="1"/>
</dbReference>
<organism evidence="2 3">
    <name type="scientific">Bacillus spizizenii</name>
    <name type="common">Bacillus subtilis subsp. spizizenii</name>
    <dbReference type="NCBI Taxonomy" id="96241"/>
    <lineage>
        <taxon>Bacteria</taxon>
        <taxon>Bacillati</taxon>
        <taxon>Bacillota</taxon>
        <taxon>Bacilli</taxon>
        <taxon>Bacillales</taxon>
        <taxon>Bacillaceae</taxon>
        <taxon>Bacillus</taxon>
    </lineage>
</organism>
<dbReference type="GO" id="GO:0016747">
    <property type="term" value="F:acyltransferase activity, transferring groups other than amino-acyl groups"/>
    <property type="evidence" value="ECO:0007669"/>
    <property type="project" value="InterPro"/>
</dbReference>
<accession>A0A9Q4DPA9</accession>
<evidence type="ECO:0000259" key="1">
    <source>
        <dbReference type="PROSITE" id="PS51186"/>
    </source>
</evidence>
<dbReference type="PANTHER" id="PTHR43415">
    <property type="entry name" value="SPERMIDINE N(1)-ACETYLTRANSFERASE"/>
    <property type="match status" value="1"/>
</dbReference>
<dbReference type="AlphaFoldDB" id="A0A9Q4DPA9"/>
<name>A0A9Q4DPA9_BACSC</name>
<dbReference type="EMBL" id="JALANJ010000018">
    <property type="protein sequence ID" value="MCY8121469.1"/>
    <property type="molecule type" value="Genomic_DNA"/>
</dbReference>
<dbReference type="Pfam" id="PF00583">
    <property type="entry name" value="Acetyltransf_1"/>
    <property type="match status" value="1"/>
</dbReference>
<dbReference type="SUPFAM" id="SSF55729">
    <property type="entry name" value="Acyl-CoA N-acyltransferases (Nat)"/>
    <property type="match status" value="1"/>
</dbReference>
<dbReference type="Gene3D" id="3.40.630.30">
    <property type="match status" value="1"/>
</dbReference>
<comment type="caution">
    <text evidence="2">The sequence shown here is derived from an EMBL/GenBank/DDBJ whole genome shotgun (WGS) entry which is preliminary data.</text>
</comment>
<dbReference type="RefSeq" id="WP_044427044.1">
    <property type="nucleotide sequence ID" value="NZ_JACJGE010000006.1"/>
</dbReference>
<dbReference type="PROSITE" id="PS51186">
    <property type="entry name" value="GNAT"/>
    <property type="match status" value="1"/>
</dbReference>
<proteinExistence type="predicted"/>
<dbReference type="PANTHER" id="PTHR43415:SF3">
    <property type="entry name" value="GNAT-FAMILY ACETYLTRANSFERASE"/>
    <property type="match status" value="1"/>
</dbReference>
<gene>
    <name evidence="2" type="ORF">MOC45_12765</name>
</gene>
<dbReference type="InterPro" id="IPR016181">
    <property type="entry name" value="Acyl_CoA_acyltransferase"/>
</dbReference>
<sequence>MIIGKKEFNVNGLQYTIRSACAEDAQKLSALRLKIDGETEYMDREKGEDFIDASSFEQRIKEDTEKKRNLFLVAEVQDRLAGFSRCEGTDLNRSSHKAEFGVCVLKEFWGYGIGKHLLQLSLSWADTNGMKKISLNVLETNERAISLYKTYGFEAEGILKKEKLLSDGNYYNTVVMGRFHD</sequence>